<proteinExistence type="predicted"/>
<organism evidence="1 2">
    <name type="scientific">Panagrellus redivivus</name>
    <name type="common">Microworm</name>
    <dbReference type="NCBI Taxonomy" id="6233"/>
    <lineage>
        <taxon>Eukaryota</taxon>
        <taxon>Metazoa</taxon>
        <taxon>Ecdysozoa</taxon>
        <taxon>Nematoda</taxon>
        <taxon>Chromadorea</taxon>
        <taxon>Rhabditida</taxon>
        <taxon>Tylenchina</taxon>
        <taxon>Panagrolaimomorpha</taxon>
        <taxon>Panagrolaimoidea</taxon>
        <taxon>Panagrolaimidae</taxon>
        <taxon>Panagrellus</taxon>
    </lineage>
</organism>
<evidence type="ECO:0000313" key="2">
    <source>
        <dbReference type="WBParaSite" id="Pan_g21545.t1"/>
    </source>
</evidence>
<dbReference type="Proteomes" id="UP000492821">
    <property type="component" value="Unassembled WGS sequence"/>
</dbReference>
<reference evidence="2" key="2">
    <citation type="submission" date="2020-10" db="UniProtKB">
        <authorList>
            <consortium name="WormBaseParasite"/>
        </authorList>
    </citation>
    <scope>IDENTIFICATION</scope>
</reference>
<dbReference type="AlphaFoldDB" id="A0A7E4VJ88"/>
<reference evidence="1" key="1">
    <citation type="journal article" date="2013" name="Genetics">
        <title>The draft genome and transcriptome of Panagrellus redivivus are shaped by the harsh demands of a free-living lifestyle.</title>
        <authorList>
            <person name="Srinivasan J."/>
            <person name="Dillman A.R."/>
            <person name="Macchietto M.G."/>
            <person name="Heikkinen L."/>
            <person name="Lakso M."/>
            <person name="Fracchia K.M."/>
            <person name="Antoshechkin I."/>
            <person name="Mortazavi A."/>
            <person name="Wong G."/>
            <person name="Sternberg P.W."/>
        </authorList>
    </citation>
    <scope>NUCLEOTIDE SEQUENCE [LARGE SCALE GENOMIC DNA]</scope>
    <source>
        <strain evidence="1">MT8872</strain>
    </source>
</reference>
<sequence>MSSMTIYISITTVFLISIAVATHFDLNFDILNNTDFNRTFDNSTFEDGLELAYDGPKTRRLIQNDTFIIIKEPDSDYRLRLTCTNNAFTFDVWGQGEYAGYIMKSADESGVMTVDLDFQDVQTITVKFMHYDTGIYKVKLFEGLTTQTYEKEILDFGVFHYWPSCIYVYECAHCIHSWNIHKPGMPEQAVL</sequence>
<name>A0A7E4VJ88_PANRE</name>
<evidence type="ECO:0000313" key="1">
    <source>
        <dbReference type="Proteomes" id="UP000492821"/>
    </source>
</evidence>
<accession>A0A7E4VJ88</accession>
<protein>
    <submittedName>
        <fullName evidence="2">Galectin</fullName>
    </submittedName>
</protein>
<keyword evidence="1" id="KW-1185">Reference proteome</keyword>
<dbReference type="WBParaSite" id="Pan_g21545.t1">
    <property type="protein sequence ID" value="Pan_g21545.t1"/>
    <property type="gene ID" value="Pan_g21545"/>
</dbReference>